<dbReference type="AlphaFoldDB" id="A0AAV7KQJ4"/>
<dbReference type="Proteomes" id="UP001066276">
    <property type="component" value="Chromosome 12"/>
</dbReference>
<evidence type="ECO:0000313" key="1">
    <source>
        <dbReference type="EMBL" id="KAJ1081098.1"/>
    </source>
</evidence>
<proteinExistence type="predicted"/>
<gene>
    <name evidence="1" type="ORF">NDU88_001282</name>
</gene>
<protein>
    <submittedName>
        <fullName evidence="1">Uncharacterized protein</fullName>
    </submittedName>
</protein>
<accession>A0AAV7KQJ4</accession>
<comment type="caution">
    <text evidence="1">The sequence shown here is derived from an EMBL/GenBank/DDBJ whole genome shotgun (WGS) entry which is preliminary data.</text>
</comment>
<reference evidence="1" key="1">
    <citation type="journal article" date="2022" name="bioRxiv">
        <title>Sequencing and chromosome-scale assembly of the giantPleurodeles waltlgenome.</title>
        <authorList>
            <person name="Brown T."/>
            <person name="Elewa A."/>
            <person name="Iarovenko S."/>
            <person name="Subramanian E."/>
            <person name="Araus A.J."/>
            <person name="Petzold A."/>
            <person name="Susuki M."/>
            <person name="Suzuki K.-i.T."/>
            <person name="Hayashi T."/>
            <person name="Toyoda A."/>
            <person name="Oliveira C."/>
            <person name="Osipova E."/>
            <person name="Leigh N.D."/>
            <person name="Simon A."/>
            <person name="Yun M.H."/>
        </authorList>
    </citation>
    <scope>NUCLEOTIDE SEQUENCE</scope>
    <source>
        <strain evidence="1">20211129_DDA</strain>
        <tissue evidence="1">Liver</tissue>
    </source>
</reference>
<evidence type="ECO:0000313" key="2">
    <source>
        <dbReference type="Proteomes" id="UP001066276"/>
    </source>
</evidence>
<sequence length="81" mass="9003">MDYLILLKGAELIALHSLSFIRNMIQIPGSVDHGLLLQHSWICIKGTVCDVCAEYTDLFLGTPDNGVRQKSIGYISLRLGR</sequence>
<dbReference type="EMBL" id="JANPWB010000016">
    <property type="protein sequence ID" value="KAJ1081098.1"/>
    <property type="molecule type" value="Genomic_DNA"/>
</dbReference>
<organism evidence="1 2">
    <name type="scientific">Pleurodeles waltl</name>
    <name type="common">Iberian ribbed newt</name>
    <dbReference type="NCBI Taxonomy" id="8319"/>
    <lineage>
        <taxon>Eukaryota</taxon>
        <taxon>Metazoa</taxon>
        <taxon>Chordata</taxon>
        <taxon>Craniata</taxon>
        <taxon>Vertebrata</taxon>
        <taxon>Euteleostomi</taxon>
        <taxon>Amphibia</taxon>
        <taxon>Batrachia</taxon>
        <taxon>Caudata</taxon>
        <taxon>Salamandroidea</taxon>
        <taxon>Salamandridae</taxon>
        <taxon>Pleurodelinae</taxon>
        <taxon>Pleurodeles</taxon>
    </lineage>
</organism>
<keyword evidence="2" id="KW-1185">Reference proteome</keyword>
<name>A0AAV7KQJ4_PLEWA</name>